<sequence length="252" mass="28839">MKQEKLIGLRTGHLRHAEFTQFITRFLDDVEKEGLDFKNEEVLTVLMKKIKAALPAYQASLGQIRASEKSASISAADELRDTDLQALRDAIKPYRAAKREEETAAYESLKRLFEQYKGAHSKHYEEETALIVSLLDKLKTAPYKDQLDTLAIGKFVDNLTESHTAFEQLFASRSQEKLQKVSYDVKQLRKEVATPYQQLADYVEILSQVKSDEFYQNVLSVLNNSRKYYADILARRKGKEPKVEAGKVAEIN</sequence>
<dbReference type="Proteomes" id="UP000238573">
    <property type="component" value="Unassembled WGS sequence"/>
</dbReference>
<organism evidence="1 2">
    <name type="scientific">Streptococcus anginosus</name>
    <dbReference type="NCBI Taxonomy" id="1328"/>
    <lineage>
        <taxon>Bacteria</taxon>
        <taxon>Bacillati</taxon>
        <taxon>Bacillota</taxon>
        <taxon>Bacilli</taxon>
        <taxon>Lactobacillales</taxon>
        <taxon>Streptococcaceae</taxon>
        <taxon>Streptococcus</taxon>
        <taxon>Streptococcus anginosus group</taxon>
    </lineage>
</organism>
<evidence type="ECO:0000313" key="2">
    <source>
        <dbReference type="Proteomes" id="UP000238573"/>
    </source>
</evidence>
<dbReference type="InterPro" id="IPR046228">
    <property type="entry name" value="DUF6261"/>
</dbReference>
<accession>A0A2T0G495</accession>
<proteinExistence type="predicted"/>
<name>A0A2T0G495_STRAP</name>
<dbReference type="Pfam" id="PF19775">
    <property type="entry name" value="DUF6261"/>
    <property type="match status" value="1"/>
</dbReference>
<comment type="caution">
    <text evidence="1">The sequence shown here is derived from an EMBL/GenBank/DDBJ whole genome shotgun (WGS) entry which is preliminary data.</text>
</comment>
<gene>
    <name evidence="1" type="ORF">C6A27_04455</name>
</gene>
<dbReference type="EMBL" id="PVSZ01000009">
    <property type="protein sequence ID" value="PRT70876.1"/>
    <property type="molecule type" value="Genomic_DNA"/>
</dbReference>
<protein>
    <submittedName>
        <fullName evidence="1">Uncharacterized protein</fullName>
    </submittedName>
</protein>
<reference evidence="1 2" key="1">
    <citation type="journal article" date="1993" name="J. Dent. Res.">
        <title>The isolation and characterization of milleri group streptococci from dental periapical abscesses.</title>
        <authorList>
            <person name="Fisher L.E."/>
            <person name="Russell R.R."/>
        </authorList>
    </citation>
    <scope>NUCLEOTIDE SEQUENCE [LARGE SCALE GENOMIC DNA]</scope>
    <source>
        <strain evidence="1 2">OUP21</strain>
    </source>
</reference>
<dbReference type="RefSeq" id="WP_037606351.1">
    <property type="nucleotide sequence ID" value="NZ_JALDVA010000004.1"/>
</dbReference>
<dbReference type="AlphaFoldDB" id="A0A2T0G495"/>
<evidence type="ECO:0000313" key="1">
    <source>
        <dbReference type="EMBL" id="PRT70876.1"/>
    </source>
</evidence>